<feature type="transmembrane region" description="Helical" evidence="5">
    <location>
        <begin position="59"/>
        <end position="80"/>
    </location>
</feature>
<evidence type="ECO:0000313" key="6">
    <source>
        <dbReference type="EMBL" id="QIQ00959.1"/>
    </source>
</evidence>
<feature type="transmembrane region" description="Helical" evidence="5">
    <location>
        <begin position="317"/>
        <end position="334"/>
    </location>
</feature>
<dbReference type="RefSeq" id="WP_167022085.1">
    <property type="nucleotide sequence ID" value="NZ_CP050177.1"/>
</dbReference>
<feature type="transmembrane region" description="Helical" evidence="5">
    <location>
        <begin position="156"/>
        <end position="175"/>
    </location>
</feature>
<keyword evidence="7" id="KW-1185">Reference proteome</keyword>
<feature type="transmembrane region" description="Helical" evidence="5">
    <location>
        <begin position="35"/>
        <end position="53"/>
    </location>
</feature>
<dbReference type="PANTHER" id="PTHR42723:SF1">
    <property type="entry name" value="CHLOROPHYLL SYNTHASE, CHLOROPLASTIC"/>
    <property type="match status" value="1"/>
</dbReference>
<dbReference type="EMBL" id="CP050177">
    <property type="protein sequence ID" value="QIQ00959.1"/>
    <property type="molecule type" value="Genomic_DNA"/>
</dbReference>
<dbReference type="Gene3D" id="1.10.357.140">
    <property type="entry name" value="UbiA prenyltransferase"/>
    <property type="match status" value="1"/>
</dbReference>
<keyword evidence="4 5" id="KW-0472">Membrane</keyword>
<gene>
    <name evidence="6" type="primary">ubiA</name>
    <name evidence="6" type="ORF">HA039_00410</name>
</gene>
<accession>A0A6G9GSA8</accession>
<sequence>MTAEGGGAGEPVVVQRPVRGGLLLSHARTWRVYESATYGLLGLAGAYAGGVGAGRAPGAGALLGVWGVCTLGGIGGAYLGDYLGRDIDAAGKPHRPIPSGALRPSHALAAAVVCIATALVWALLLDWRAPVVLAGAFGLHLVYHRRLKTAGLVGDVTEGTATLAGLVLFGAAAVHEPASPAVWPVAGAAAVHGTLYNLFLAIGDAEGDRLARCLTLPVRRGSRVATTVAAMLVVPWLGAVWWAAAAAGPVPGAATAAAWLCLALATACDGVSVARLVRQARAPGGPPRRSALFAAESNLAARSLAACAYLFLAGGAAAGSVAAVAVLLVVLAAGRHQMTRYELGVPPAGPG</sequence>
<keyword evidence="6" id="KW-0808">Transferase</keyword>
<dbReference type="AlphaFoldDB" id="A0A6G9GSA8"/>
<evidence type="ECO:0000256" key="1">
    <source>
        <dbReference type="ARBA" id="ARBA00004141"/>
    </source>
</evidence>
<keyword evidence="2 5" id="KW-0812">Transmembrane</keyword>
<keyword evidence="3 5" id="KW-1133">Transmembrane helix</keyword>
<evidence type="ECO:0000313" key="7">
    <source>
        <dbReference type="Proteomes" id="UP000501179"/>
    </source>
</evidence>
<feature type="transmembrane region" description="Helical" evidence="5">
    <location>
        <begin position="181"/>
        <end position="203"/>
    </location>
</feature>
<feature type="transmembrane region" description="Helical" evidence="5">
    <location>
        <begin position="224"/>
        <end position="244"/>
    </location>
</feature>
<dbReference type="Proteomes" id="UP000501179">
    <property type="component" value="Chromosome"/>
</dbReference>
<dbReference type="GO" id="GO:0016765">
    <property type="term" value="F:transferase activity, transferring alkyl or aryl (other than methyl) groups"/>
    <property type="evidence" value="ECO:0007669"/>
    <property type="project" value="InterPro"/>
</dbReference>
<feature type="transmembrane region" description="Helical" evidence="5">
    <location>
        <begin position="101"/>
        <end position="121"/>
    </location>
</feature>
<dbReference type="KEGG" id="slia:HA039_00410"/>
<organism evidence="6 7">
    <name type="scientific">Streptomyces liangshanensis</name>
    <dbReference type="NCBI Taxonomy" id="2717324"/>
    <lineage>
        <taxon>Bacteria</taxon>
        <taxon>Bacillati</taxon>
        <taxon>Actinomycetota</taxon>
        <taxon>Actinomycetes</taxon>
        <taxon>Kitasatosporales</taxon>
        <taxon>Streptomycetaceae</taxon>
        <taxon>Streptomyces</taxon>
    </lineage>
</organism>
<reference evidence="6 7" key="1">
    <citation type="submission" date="2020-03" db="EMBL/GenBank/DDBJ databases">
        <title>A novel species.</title>
        <authorList>
            <person name="Gao J."/>
        </authorList>
    </citation>
    <scope>NUCLEOTIDE SEQUENCE [LARGE SCALE GENOMIC DNA]</scope>
    <source>
        <strain evidence="6 7">QMT-12</strain>
    </source>
</reference>
<dbReference type="PANTHER" id="PTHR42723">
    <property type="entry name" value="CHLOROPHYLL SYNTHASE"/>
    <property type="match status" value="1"/>
</dbReference>
<evidence type="ECO:0000256" key="2">
    <source>
        <dbReference type="ARBA" id="ARBA00022692"/>
    </source>
</evidence>
<dbReference type="GO" id="GO:0016020">
    <property type="term" value="C:membrane"/>
    <property type="evidence" value="ECO:0007669"/>
    <property type="project" value="UniProtKB-SubCell"/>
</dbReference>
<proteinExistence type="predicted"/>
<evidence type="ECO:0000256" key="3">
    <source>
        <dbReference type="ARBA" id="ARBA00022989"/>
    </source>
</evidence>
<dbReference type="InterPro" id="IPR044878">
    <property type="entry name" value="UbiA_sf"/>
</dbReference>
<comment type="subcellular location">
    <subcellularLocation>
        <location evidence="1">Membrane</location>
        <topology evidence="1">Multi-pass membrane protein</topology>
    </subcellularLocation>
</comment>
<dbReference type="InterPro" id="IPR000537">
    <property type="entry name" value="UbiA_prenyltransferase"/>
</dbReference>
<evidence type="ECO:0000256" key="4">
    <source>
        <dbReference type="ARBA" id="ARBA00023136"/>
    </source>
</evidence>
<name>A0A6G9GSA8_9ACTN</name>
<dbReference type="Pfam" id="PF01040">
    <property type="entry name" value="UbiA"/>
    <property type="match status" value="1"/>
</dbReference>
<protein>
    <submittedName>
        <fullName evidence="6">UbiA family prenyltransferase</fullName>
    </submittedName>
</protein>
<dbReference type="InterPro" id="IPR050475">
    <property type="entry name" value="Prenyltransferase_related"/>
</dbReference>
<evidence type="ECO:0000256" key="5">
    <source>
        <dbReference type="SAM" id="Phobius"/>
    </source>
</evidence>